<dbReference type="SUPFAM" id="SSF141371">
    <property type="entry name" value="PilZ domain-like"/>
    <property type="match status" value="2"/>
</dbReference>
<proteinExistence type="predicted"/>
<keyword evidence="6" id="KW-0966">Cell projection</keyword>
<keyword evidence="6" id="KW-0969">Cilium</keyword>
<name>A0ABV2BVX9_9GAMM</name>
<dbReference type="InterPro" id="IPR009875">
    <property type="entry name" value="PilZ_domain"/>
</dbReference>
<evidence type="ECO:0000256" key="3">
    <source>
        <dbReference type="ARBA" id="ARBA00023143"/>
    </source>
</evidence>
<accession>A0ABV2BVX9</accession>
<evidence type="ECO:0000313" key="6">
    <source>
        <dbReference type="EMBL" id="MET1256081.1"/>
    </source>
</evidence>
<evidence type="ECO:0000313" key="7">
    <source>
        <dbReference type="Proteomes" id="UP001548189"/>
    </source>
</evidence>
<keyword evidence="2" id="KW-0547">Nucleotide-binding</keyword>
<evidence type="ECO:0000256" key="1">
    <source>
        <dbReference type="ARBA" id="ARBA00022636"/>
    </source>
</evidence>
<organism evidence="6 7">
    <name type="scientific">Aliikangiella maris</name>
    <dbReference type="NCBI Taxonomy" id="3162458"/>
    <lineage>
        <taxon>Bacteria</taxon>
        <taxon>Pseudomonadati</taxon>
        <taxon>Pseudomonadota</taxon>
        <taxon>Gammaproteobacteria</taxon>
        <taxon>Oceanospirillales</taxon>
        <taxon>Pleioneaceae</taxon>
        <taxon>Aliikangiella</taxon>
    </lineage>
</organism>
<comment type="caution">
    <text evidence="6">The sequence shown here is derived from an EMBL/GenBank/DDBJ whole genome shotgun (WGS) entry which is preliminary data.</text>
</comment>
<keyword evidence="3" id="KW-0975">Bacterial flagellum</keyword>
<protein>
    <submittedName>
        <fullName evidence="6">Flagellar brake protein</fullName>
    </submittedName>
</protein>
<dbReference type="EMBL" id="JBEVCJ010000016">
    <property type="protein sequence ID" value="MET1256081.1"/>
    <property type="molecule type" value="Genomic_DNA"/>
</dbReference>
<keyword evidence="1" id="KW-0973">c-di-GMP</keyword>
<feature type="domain" description="PilZ" evidence="4">
    <location>
        <begin position="101"/>
        <end position="208"/>
    </location>
</feature>
<dbReference type="Gene3D" id="2.40.10.220">
    <property type="entry name" value="predicted glycosyltransferase like domains"/>
    <property type="match status" value="1"/>
</dbReference>
<dbReference type="RefSeq" id="WP_353896666.1">
    <property type="nucleotide sequence ID" value="NZ_JBEVCJ010000016.1"/>
</dbReference>
<dbReference type="InterPro" id="IPR012349">
    <property type="entry name" value="Split_barrel_FMN-bd"/>
</dbReference>
<dbReference type="Pfam" id="PF07238">
    <property type="entry name" value="PilZ"/>
    <property type="match status" value="1"/>
</dbReference>
<dbReference type="InterPro" id="IPR009926">
    <property type="entry name" value="T3SS_YcgR_PilZN"/>
</dbReference>
<dbReference type="Proteomes" id="UP001548189">
    <property type="component" value="Unassembled WGS sequence"/>
</dbReference>
<gene>
    <name evidence="6" type="ORF">ABVT43_13155</name>
</gene>
<evidence type="ECO:0000259" key="5">
    <source>
        <dbReference type="Pfam" id="PF12945"/>
    </source>
</evidence>
<evidence type="ECO:0000256" key="2">
    <source>
        <dbReference type="ARBA" id="ARBA00022741"/>
    </source>
</evidence>
<keyword evidence="6" id="KW-0282">Flagellum</keyword>
<reference evidence="6 7" key="1">
    <citation type="submission" date="2024-06" db="EMBL/GenBank/DDBJ databases">
        <authorList>
            <person name="Li F."/>
        </authorList>
    </citation>
    <scope>NUCLEOTIDE SEQUENCE [LARGE SCALE GENOMIC DNA]</scope>
    <source>
        <strain evidence="6 7">GXAS 311</strain>
    </source>
</reference>
<dbReference type="Pfam" id="PF12945">
    <property type="entry name" value="PilZNR"/>
    <property type="match status" value="1"/>
</dbReference>
<dbReference type="Gene3D" id="2.30.110.10">
    <property type="entry name" value="Electron Transport, Fmn-binding Protein, Chain A"/>
    <property type="match status" value="1"/>
</dbReference>
<keyword evidence="7" id="KW-1185">Reference proteome</keyword>
<feature type="domain" description="Type III secretion system flagellar brake protein YcgR PilZN" evidence="5">
    <location>
        <begin position="10"/>
        <end position="93"/>
    </location>
</feature>
<sequence length="217" mass="24398">MRVEELGLAVGDALQLQIGDNIEQRYPVKFYGINPKGSVIVSAPFSGRDKMIFIREGQLVTLRFVVKNVASGFTTRVMATRGQPYPYLHLEIPKEIQTVEVRKEVRVATDIPVTVMNKTHSSPALTGRLLNMSCSGGRIETNMKVALQDNILNITMKVKIDDIECLITMDCIVTYIKEDPDNSVFSYGVNIETIDKEDMIALRGFVYQELLKSIHMI</sequence>
<evidence type="ECO:0000259" key="4">
    <source>
        <dbReference type="Pfam" id="PF07238"/>
    </source>
</evidence>